<keyword evidence="3" id="KW-1185">Reference proteome</keyword>
<organism evidence="2 3">
    <name type="scientific">Streptomyces gardneri</name>
    <dbReference type="NCBI Taxonomy" id="66892"/>
    <lineage>
        <taxon>Bacteria</taxon>
        <taxon>Bacillati</taxon>
        <taxon>Actinomycetota</taxon>
        <taxon>Actinomycetes</taxon>
        <taxon>Kitasatosporales</taxon>
        <taxon>Streptomycetaceae</taxon>
        <taxon>Streptomyces</taxon>
    </lineage>
</organism>
<dbReference type="AlphaFoldDB" id="A0A4Y3RK15"/>
<dbReference type="Proteomes" id="UP000315226">
    <property type="component" value="Unassembled WGS sequence"/>
</dbReference>
<feature type="region of interest" description="Disordered" evidence="1">
    <location>
        <begin position="1"/>
        <end position="59"/>
    </location>
</feature>
<comment type="caution">
    <text evidence="2">The sequence shown here is derived from an EMBL/GenBank/DDBJ whole genome shotgun (WGS) entry which is preliminary data.</text>
</comment>
<evidence type="ECO:0000313" key="2">
    <source>
        <dbReference type="EMBL" id="GEB57043.1"/>
    </source>
</evidence>
<protein>
    <submittedName>
        <fullName evidence="2">Uncharacterized protein</fullName>
    </submittedName>
</protein>
<sequence length="86" mass="8937">MWSAVSRGPAAAPRLGADCDPRTESFGTESFAAEPSAPLEHADKATGSMSPAARAPNVARREAELSVEVVDAIDVIPYRSIGIRAG</sequence>
<name>A0A4Y3RK15_9ACTN</name>
<reference evidence="2 3" key="1">
    <citation type="submission" date="2019-06" db="EMBL/GenBank/DDBJ databases">
        <title>Whole genome shotgun sequence of Streptomyces gardneri NBRC 12865.</title>
        <authorList>
            <person name="Hosoyama A."/>
            <person name="Uohara A."/>
            <person name="Ohji S."/>
            <person name="Ichikawa N."/>
        </authorList>
    </citation>
    <scope>NUCLEOTIDE SEQUENCE [LARGE SCALE GENOMIC DNA]</scope>
    <source>
        <strain evidence="2 3">NBRC 12865</strain>
    </source>
</reference>
<dbReference type="EMBL" id="BJMN01000015">
    <property type="protein sequence ID" value="GEB57043.1"/>
    <property type="molecule type" value="Genomic_DNA"/>
</dbReference>
<accession>A0A4Y3RK15</accession>
<gene>
    <name evidence="2" type="ORF">SGA01_26480</name>
</gene>
<proteinExistence type="predicted"/>
<evidence type="ECO:0000313" key="3">
    <source>
        <dbReference type="Proteomes" id="UP000315226"/>
    </source>
</evidence>
<evidence type="ECO:0000256" key="1">
    <source>
        <dbReference type="SAM" id="MobiDB-lite"/>
    </source>
</evidence>